<organism evidence="1 2">
    <name type="scientific">Ectocarpus siliculosus</name>
    <name type="common">Brown alga</name>
    <name type="synonym">Conferva siliculosa</name>
    <dbReference type="NCBI Taxonomy" id="2880"/>
    <lineage>
        <taxon>Eukaryota</taxon>
        <taxon>Sar</taxon>
        <taxon>Stramenopiles</taxon>
        <taxon>Ochrophyta</taxon>
        <taxon>PX clade</taxon>
        <taxon>Phaeophyceae</taxon>
        <taxon>Ectocarpales</taxon>
        <taxon>Ectocarpaceae</taxon>
        <taxon>Ectocarpus</taxon>
    </lineage>
</organism>
<dbReference type="InParanoid" id="D8LH35"/>
<sequence length="280" mass="30626">MEMSGQNLFDALDTALVPKAAKAALLGLLLQLISPDVANMLGGESSKKTVGPGEKTARGVAANVMSVYAYGFVGPARMQFSGGGPTNALTNPFLALGPHAWPRARQNLNTFPAIFVKAVVSARSELHAEIRNAIAEFLIPLMEEEASTNNPMTGADLLRGVRERIMDVDPESEELTGLMSRSMWRFTKAHQASTRKAITLGYLLGPERLKEDFLGQFMTGPRRCTATILTIPSSDFHKPEIMRFLAPYYVEKDSLVVPETPAADVYVQDDDLEAYLNDMF</sequence>
<proteinExistence type="predicted"/>
<evidence type="ECO:0000313" key="2">
    <source>
        <dbReference type="Proteomes" id="UP000002630"/>
    </source>
</evidence>
<accession>D8LH35</accession>
<dbReference type="Proteomes" id="UP000002630">
    <property type="component" value="Linkage Group LG16"/>
</dbReference>
<reference evidence="1 2" key="1">
    <citation type="journal article" date="2010" name="Nature">
        <title>The Ectocarpus genome and the independent evolution of multicellularity in brown algae.</title>
        <authorList>
            <person name="Cock J.M."/>
            <person name="Sterck L."/>
            <person name="Rouze P."/>
            <person name="Scornet D."/>
            <person name="Allen A.E."/>
            <person name="Amoutzias G."/>
            <person name="Anthouard V."/>
            <person name="Artiguenave F."/>
            <person name="Aury J.M."/>
            <person name="Badger J.H."/>
            <person name="Beszteri B."/>
            <person name="Billiau K."/>
            <person name="Bonnet E."/>
            <person name="Bothwell J.H."/>
            <person name="Bowler C."/>
            <person name="Boyen C."/>
            <person name="Brownlee C."/>
            <person name="Carrano C.J."/>
            <person name="Charrier B."/>
            <person name="Cho G.Y."/>
            <person name="Coelho S.M."/>
            <person name="Collen J."/>
            <person name="Corre E."/>
            <person name="Da Silva C."/>
            <person name="Delage L."/>
            <person name="Delaroque N."/>
            <person name="Dittami S.M."/>
            <person name="Doulbeau S."/>
            <person name="Elias M."/>
            <person name="Farnham G."/>
            <person name="Gachon C.M."/>
            <person name="Gschloessl B."/>
            <person name="Heesch S."/>
            <person name="Jabbari K."/>
            <person name="Jubin C."/>
            <person name="Kawai H."/>
            <person name="Kimura K."/>
            <person name="Kloareg B."/>
            <person name="Kupper F.C."/>
            <person name="Lang D."/>
            <person name="Le Bail A."/>
            <person name="Leblanc C."/>
            <person name="Lerouge P."/>
            <person name="Lohr M."/>
            <person name="Lopez P.J."/>
            <person name="Martens C."/>
            <person name="Maumus F."/>
            <person name="Michel G."/>
            <person name="Miranda-Saavedra D."/>
            <person name="Morales J."/>
            <person name="Moreau H."/>
            <person name="Motomura T."/>
            <person name="Nagasato C."/>
            <person name="Napoli C.A."/>
            <person name="Nelson D.R."/>
            <person name="Nyvall-Collen P."/>
            <person name="Peters A.F."/>
            <person name="Pommier C."/>
            <person name="Potin P."/>
            <person name="Poulain J."/>
            <person name="Quesneville H."/>
            <person name="Read B."/>
            <person name="Rensing S.A."/>
            <person name="Ritter A."/>
            <person name="Rousvoal S."/>
            <person name="Samanta M."/>
            <person name="Samson G."/>
            <person name="Schroeder D.C."/>
            <person name="Segurens B."/>
            <person name="Strittmatter M."/>
            <person name="Tonon T."/>
            <person name="Tregear J.W."/>
            <person name="Valentin K."/>
            <person name="von Dassow P."/>
            <person name="Yamagishi T."/>
            <person name="Van de Peer Y."/>
            <person name="Wincker P."/>
        </authorList>
    </citation>
    <scope>NUCLEOTIDE SEQUENCE [LARGE SCALE GENOMIC DNA]</scope>
    <source>
        <strain evidence="2">Ec32 / CCAP1310/4</strain>
    </source>
</reference>
<dbReference type="EMBL" id="FN649741">
    <property type="protein sequence ID" value="CBN75888.1"/>
    <property type="molecule type" value="Genomic_DNA"/>
</dbReference>
<evidence type="ECO:0000313" key="1">
    <source>
        <dbReference type="EMBL" id="CBN75888.1"/>
    </source>
</evidence>
<keyword evidence="2" id="KW-1185">Reference proteome</keyword>
<name>D8LH35_ECTSI</name>
<dbReference type="AlphaFoldDB" id="D8LH35"/>
<gene>
    <name evidence="1" type="ORF">Esi_0186_0052</name>
</gene>
<dbReference type="OrthoDB" id="212949at2759"/>
<protein>
    <submittedName>
        <fullName evidence="1">Uncharacterized protein</fullName>
    </submittedName>
</protein>
<dbReference type="EMBL" id="FN648333">
    <property type="protein sequence ID" value="CBN75888.1"/>
    <property type="molecule type" value="Genomic_DNA"/>
</dbReference>